<organism evidence="2 3">
    <name type="scientific">Corynebacterium sphenisci DSM 44792</name>
    <dbReference type="NCBI Taxonomy" id="1437874"/>
    <lineage>
        <taxon>Bacteria</taxon>
        <taxon>Bacillati</taxon>
        <taxon>Actinomycetota</taxon>
        <taxon>Actinomycetes</taxon>
        <taxon>Mycobacteriales</taxon>
        <taxon>Corynebacteriaceae</taxon>
        <taxon>Corynebacterium</taxon>
    </lineage>
</organism>
<dbReference type="STRING" id="1437874.CSPHI_02615"/>
<dbReference type="CDD" id="cd12954">
    <property type="entry name" value="MMP_TTHA0227_like_1"/>
    <property type="match status" value="1"/>
</dbReference>
<dbReference type="SUPFAM" id="SSF55486">
    <property type="entry name" value="Metalloproteases ('zincins'), catalytic domain"/>
    <property type="match status" value="1"/>
</dbReference>
<dbReference type="KEGG" id="csph:CSPHI_02615"/>
<dbReference type="AlphaFoldDB" id="A0A1L7CWA2"/>
<evidence type="ECO:0008006" key="4">
    <source>
        <dbReference type="Google" id="ProtNLM"/>
    </source>
</evidence>
<feature type="compositionally biased region" description="Basic residues" evidence="1">
    <location>
        <begin position="1"/>
        <end position="13"/>
    </location>
</feature>
<accession>A0A1L7CWA2</accession>
<dbReference type="OrthoDB" id="4966605at2"/>
<sequence length="153" mass="17448">MHTRRRHDARGRGLRGPLLPPETPRWRSRAEAFDQAVLDAYAPIEERWRANLTHLDIAVDTVPRMHLDPAALLPEEIASDGPVPLGRLIPAGVDERGRPTRPRIVIFRRPVELRALGPAETEDLLARILVQLVAVHLNMPPEEIDPRWERWAD</sequence>
<dbReference type="Proteomes" id="UP000185469">
    <property type="component" value="Chromosome"/>
</dbReference>
<proteinExistence type="predicted"/>
<dbReference type="InterPro" id="IPR038555">
    <property type="entry name" value="Zincin_1_sf"/>
</dbReference>
<keyword evidence="3" id="KW-1185">Reference proteome</keyword>
<evidence type="ECO:0000313" key="3">
    <source>
        <dbReference type="Proteomes" id="UP000185469"/>
    </source>
</evidence>
<feature type="region of interest" description="Disordered" evidence="1">
    <location>
        <begin position="1"/>
        <end position="24"/>
    </location>
</feature>
<dbReference type="Gene3D" id="3.30.2010.20">
    <property type="match status" value="1"/>
</dbReference>
<name>A0A1L7CWA2_9CORY</name>
<evidence type="ECO:0000256" key="1">
    <source>
        <dbReference type="SAM" id="MobiDB-lite"/>
    </source>
</evidence>
<protein>
    <recommendedName>
        <fullName evidence="4">Exonuclease</fullName>
    </recommendedName>
</protein>
<dbReference type="RefSeq" id="WP_075691371.1">
    <property type="nucleotide sequence ID" value="NZ_CP009248.1"/>
</dbReference>
<evidence type="ECO:0000313" key="2">
    <source>
        <dbReference type="EMBL" id="APT90149.1"/>
    </source>
</evidence>
<dbReference type="EMBL" id="CP009248">
    <property type="protein sequence ID" value="APT90149.1"/>
    <property type="molecule type" value="Genomic_DNA"/>
</dbReference>
<gene>
    <name evidence="2" type="ORF">CSPHI_02615</name>
</gene>
<reference evidence="2 3" key="1">
    <citation type="submission" date="2014-08" db="EMBL/GenBank/DDBJ databases">
        <title>Complete genome sequence of Corynebacterium sphenisci CECT 5990(T) (=DSM 44792(T)), isolated from healthy wild penguins.</title>
        <authorList>
            <person name="Ruckert C."/>
            <person name="Albersmeier A."/>
            <person name="Winkler A."/>
            <person name="Kalinowski J."/>
        </authorList>
    </citation>
    <scope>NUCLEOTIDE SEQUENCE [LARGE SCALE GENOMIC DNA]</scope>
    <source>
        <strain evidence="2 3">DSM 44792</strain>
    </source>
</reference>